<dbReference type="EMBL" id="CP056067">
    <property type="protein sequence ID" value="UVC54410.1"/>
    <property type="molecule type" value="Genomic_DNA"/>
</dbReference>
<proteinExistence type="predicted"/>
<dbReference type="NCBIfam" id="TIGR00756">
    <property type="entry name" value="PPR"/>
    <property type="match status" value="1"/>
</dbReference>
<feature type="region of interest" description="Disordered" evidence="3">
    <location>
        <begin position="94"/>
        <end position="136"/>
    </location>
</feature>
<dbReference type="AlphaFoldDB" id="A0A976XJF6"/>
<protein>
    <submittedName>
        <fullName evidence="4">Pentatricopeptide repeat containing protein</fullName>
    </submittedName>
</protein>
<dbReference type="InterPro" id="IPR002885">
    <property type="entry name" value="PPR_rpt"/>
</dbReference>
<evidence type="ECO:0000256" key="3">
    <source>
        <dbReference type="SAM" id="MobiDB-lite"/>
    </source>
</evidence>
<accession>A0A976XJF6</accession>
<feature type="compositionally biased region" description="Polar residues" evidence="3">
    <location>
        <begin position="121"/>
        <end position="134"/>
    </location>
</feature>
<dbReference type="GO" id="GO:0031930">
    <property type="term" value="P:mitochondria-nucleus signaling pathway"/>
    <property type="evidence" value="ECO:0007669"/>
    <property type="project" value="TreeGrafter"/>
</dbReference>
<dbReference type="InterPro" id="IPR011990">
    <property type="entry name" value="TPR-like_helical_dom_sf"/>
</dbReference>
<keyword evidence="1" id="KW-0677">Repeat</keyword>
<evidence type="ECO:0000313" key="4">
    <source>
        <dbReference type="EMBL" id="UVC54410.1"/>
    </source>
</evidence>
<evidence type="ECO:0000256" key="2">
    <source>
        <dbReference type="PROSITE-ProRule" id="PRU00708"/>
    </source>
</evidence>
<evidence type="ECO:0000313" key="5">
    <source>
        <dbReference type="Proteomes" id="UP000244803"/>
    </source>
</evidence>
<dbReference type="Proteomes" id="UP000244803">
    <property type="component" value="Chromosome 4"/>
</dbReference>
<dbReference type="PANTHER" id="PTHR47936:SF1">
    <property type="entry name" value="PENTATRICOPEPTIDE REPEAT-CONTAINING PROTEIN GUN1, CHLOROPLASTIC"/>
    <property type="match status" value="1"/>
</dbReference>
<evidence type="ECO:0000256" key="1">
    <source>
        <dbReference type="ARBA" id="ARBA00022737"/>
    </source>
</evidence>
<feature type="repeat" description="PPR" evidence="2">
    <location>
        <begin position="218"/>
        <end position="252"/>
    </location>
</feature>
<dbReference type="PROSITE" id="PS51375">
    <property type="entry name" value="PPR"/>
    <property type="match status" value="1"/>
</dbReference>
<sequence>MILYYIIFSSLFLFKYIVSILLKRTTLFLLICSVYYFVHYSIQKYTATSNLGNINKIIFSYAYLYVSKPHYLRNITLQRPGSFNLITSHIHSFPSSEDEHYNSLTENNNSNSSEHRDKTDASINSNDHLSSNADSVALPGEVTEEDVWKMKAAISQNSTLGIDWVNALKTLQTSPYCTVSPLTIAYNSALSAAERNCNSDLSLSIIEDMKKSDEKVLDAVSYKIAIMTCVKCNRVEDAIRLKDELMERGLNIDHGTIRSLLWLFSHNGYGNEALKLFEILQKLCELCKHEKGLIQTDYLNTIESCMLSNMYEDSVELYNKLKKSPNYKLDSKSLNTLLELAYNTSDSDLCIELYSQAVKEKHFELSNYHYKLIIRTLLMNGNLDVVHTIWKNLMNEPNLFDTALLQMVLECYSTSGDFQNSYDLLLLMDKEMLLRSSQPYLLAIKSCEKCGEWNLAIKILRMAQNKLNKNDIKMYNAVLAVCMVAKEWDAMASIYKEIFKDSTSTMCQYQLKHSDLAPDGDTIAYLIISFYHLDDQQMVQSLLSIQIVDTPLLSKIRKSLKQ</sequence>
<dbReference type="PANTHER" id="PTHR47936">
    <property type="entry name" value="PPR_LONG DOMAIN-CONTAINING PROTEIN"/>
    <property type="match status" value="1"/>
</dbReference>
<name>A0A976XJF6_THEOR</name>
<gene>
    <name evidence="4" type="ORF">MACJ_003953</name>
</gene>
<organism evidence="4 5">
    <name type="scientific">Theileria orientalis</name>
    <dbReference type="NCBI Taxonomy" id="68886"/>
    <lineage>
        <taxon>Eukaryota</taxon>
        <taxon>Sar</taxon>
        <taxon>Alveolata</taxon>
        <taxon>Apicomplexa</taxon>
        <taxon>Aconoidasida</taxon>
        <taxon>Piroplasmida</taxon>
        <taxon>Theileriidae</taxon>
        <taxon>Theileria</taxon>
    </lineage>
</organism>
<dbReference type="Gene3D" id="1.25.40.10">
    <property type="entry name" value="Tetratricopeptide repeat domain"/>
    <property type="match status" value="2"/>
</dbReference>
<reference evidence="4" key="1">
    <citation type="submission" date="2022-07" db="EMBL/GenBank/DDBJ databases">
        <title>Evaluation of T. orientalis genome assembly methods using nanopore sequencing and analysis of variation between genomes.</title>
        <authorList>
            <person name="Yam J."/>
            <person name="Micallef M.L."/>
            <person name="Liu M."/>
            <person name="Djordjevic S.P."/>
            <person name="Bogema D.R."/>
            <person name="Jenkins C."/>
        </authorList>
    </citation>
    <scope>NUCLEOTIDE SEQUENCE</scope>
    <source>
        <strain evidence="4">Fish Creek</strain>
    </source>
</reference>
<dbReference type="Pfam" id="PF01535">
    <property type="entry name" value="PPR"/>
    <property type="match status" value="1"/>
</dbReference>
<dbReference type="GO" id="GO:0009507">
    <property type="term" value="C:chloroplast"/>
    <property type="evidence" value="ECO:0007669"/>
    <property type="project" value="TreeGrafter"/>
</dbReference>